<keyword evidence="1" id="KW-0378">Hydrolase</keyword>
<name>A0A317N1C0_9GAMM</name>
<gene>
    <name evidence="1" type="ORF">C7443_101203</name>
</gene>
<dbReference type="Proteomes" id="UP000246569">
    <property type="component" value="Unassembled WGS sequence"/>
</dbReference>
<dbReference type="InterPro" id="IPR011227">
    <property type="entry name" value="UCP029730"/>
</dbReference>
<proteinExistence type="predicted"/>
<evidence type="ECO:0000313" key="2">
    <source>
        <dbReference type="Proteomes" id="UP000246569"/>
    </source>
</evidence>
<dbReference type="SUPFAM" id="SSF53187">
    <property type="entry name" value="Zn-dependent exopeptidases"/>
    <property type="match status" value="1"/>
</dbReference>
<keyword evidence="2" id="KW-1185">Reference proteome</keyword>
<dbReference type="PIRSF" id="PIRSF029730">
    <property type="entry name" value="UCP029730"/>
    <property type="match status" value="1"/>
</dbReference>
<dbReference type="RefSeq" id="WP_110016715.1">
    <property type="nucleotide sequence ID" value="NZ_QGTJ01000001.1"/>
</dbReference>
<accession>A0A317N1C0</accession>
<evidence type="ECO:0000313" key="1">
    <source>
        <dbReference type="EMBL" id="PWV65718.1"/>
    </source>
</evidence>
<dbReference type="OrthoDB" id="9815326at2"/>
<dbReference type="EMBL" id="QGTJ01000001">
    <property type="protein sequence ID" value="PWV65718.1"/>
    <property type="molecule type" value="Genomic_DNA"/>
</dbReference>
<dbReference type="InterPro" id="IPR007709">
    <property type="entry name" value="N-FG_amidohydro"/>
</dbReference>
<organism evidence="1 2">
    <name type="scientific">Plasticicumulans acidivorans</name>
    <dbReference type="NCBI Taxonomy" id="886464"/>
    <lineage>
        <taxon>Bacteria</taxon>
        <taxon>Pseudomonadati</taxon>
        <taxon>Pseudomonadota</taxon>
        <taxon>Gammaproteobacteria</taxon>
        <taxon>Candidatus Competibacteraceae</taxon>
        <taxon>Plasticicumulans</taxon>
    </lineage>
</organism>
<dbReference type="Pfam" id="PF05013">
    <property type="entry name" value="FGase"/>
    <property type="match status" value="1"/>
</dbReference>
<dbReference type="AlphaFoldDB" id="A0A317N1C0"/>
<dbReference type="Gene3D" id="3.40.630.40">
    <property type="entry name" value="Zn-dependent exopeptidases"/>
    <property type="match status" value="1"/>
</dbReference>
<dbReference type="GO" id="GO:0016787">
    <property type="term" value="F:hydrolase activity"/>
    <property type="evidence" value="ECO:0007669"/>
    <property type="project" value="UniProtKB-KW"/>
</dbReference>
<reference evidence="1 2" key="1">
    <citation type="submission" date="2018-05" db="EMBL/GenBank/DDBJ databases">
        <title>Genomic Encyclopedia of Type Strains, Phase IV (KMG-IV): sequencing the most valuable type-strain genomes for metagenomic binning, comparative biology and taxonomic classification.</title>
        <authorList>
            <person name="Goeker M."/>
        </authorList>
    </citation>
    <scope>NUCLEOTIDE SEQUENCE [LARGE SCALE GENOMIC DNA]</scope>
    <source>
        <strain evidence="1 2">DSM 23606</strain>
    </source>
</reference>
<comment type="caution">
    <text evidence="1">The sequence shown here is derived from an EMBL/GenBank/DDBJ whole genome shotgun (WGS) entry which is preliminary data.</text>
</comment>
<protein>
    <submittedName>
        <fullName evidence="1">Putative N-formylglutamate amidohydrolase</fullName>
    </submittedName>
</protein>
<sequence>MSQACSELVGPQDPPAYSLCNAESTTPLLLLCDHASHAVPASLRQLGLPADELQRHIGWDIGAACVTERLAEQFDCAAVFAGYSRLVIDCNRAPGDGSSIPECSDGTPVPGNLGLSDAAIAARIDACFWPYHHAITRWLAAARHAGRVPAVVAIHSFTPCMQGFARPWQIGVLWNHDPRMAQALIERLRAAGYCVGDNEPYSGRDTHYTVETHAAAAGLPHVLIEIRQDLLADAAGCRHWADVLAGALTPILRLPELQHTAFY</sequence>